<dbReference type="Proteomes" id="UP001314170">
    <property type="component" value="Unassembled WGS sequence"/>
</dbReference>
<dbReference type="AlphaFoldDB" id="A0AAV1RD29"/>
<sequence length="137" mass="15494">MVHSLYGSNSSIQELKTKNCPKLLFLLSCQRGEPIDTSSSKAKKEVKQGKQLVRQLFGSIEKFGKGLKDDLSPKQKGDWKDVMLMSLSFAVYVYISQKIVCAYCAWMSMLKTSAKRNTLYDDHSKLKPPLVRQSALK</sequence>
<reference evidence="2 3" key="1">
    <citation type="submission" date="2024-01" db="EMBL/GenBank/DDBJ databases">
        <authorList>
            <person name="Waweru B."/>
        </authorList>
    </citation>
    <scope>NUCLEOTIDE SEQUENCE [LARGE SCALE GENOMIC DNA]</scope>
</reference>
<evidence type="ECO:0000313" key="2">
    <source>
        <dbReference type="EMBL" id="CAK7330889.1"/>
    </source>
</evidence>
<proteinExistence type="predicted"/>
<keyword evidence="1" id="KW-0472">Membrane</keyword>
<accession>A0AAV1RD29</accession>
<keyword evidence="1" id="KW-1133">Transmembrane helix</keyword>
<comment type="caution">
    <text evidence="2">The sequence shown here is derived from an EMBL/GenBank/DDBJ whole genome shotgun (WGS) entry which is preliminary data.</text>
</comment>
<keyword evidence="3" id="KW-1185">Reference proteome</keyword>
<gene>
    <name evidence="2" type="ORF">DCAF_LOCUS8190</name>
</gene>
<dbReference type="EMBL" id="CAWUPB010000913">
    <property type="protein sequence ID" value="CAK7330889.1"/>
    <property type="molecule type" value="Genomic_DNA"/>
</dbReference>
<evidence type="ECO:0000313" key="3">
    <source>
        <dbReference type="Proteomes" id="UP001314170"/>
    </source>
</evidence>
<evidence type="ECO:0000256" key="1">
    <source>
        <dbReference type="SAM" id="Phobius"/>
    </source>
</evidence>
<organism evidence="2 3">
    <name type="scientific">Dovyalis caffra</name>
    <dbReference type="NCBI Taxonomy" id="77055"/>
    <lineage>
        <taxon>Eukaryota</taxon>
        <taxon>Viridiplantae</taxon>
        <taxon>Streptophyta</taxon>
        <taxon>Embryophyta</taxon>
        <taxon>Tracheophyta</taxon>
        <taxon>Spermatophyta</taxon>
        <taxon>Magnoliopsida</taxon>
        <taxon>eudicotyledons</taxon>
        <taxon>Gunneridae</taxon>
        <taxon>Pentapetalae</taxon>
        <taxon>rosids</taxon>
        <taxon>fabids</taxon>
        <taxon>Malpighiales</taxon>
        <taxon>Salicaceae</taxon>
        <taxon>Flacourtieae</taxon>
        <taxon>Dovyalis</taxon>
    </lineage>
</organism>
<protein>
    <submittedName>
        <fullName evidence="2">Uncharacterized protein</fullName>
    </submittedName>
</protein>
<feature type="transmembrane region" description="Helical" evidence="1">
    <location>
        <begin position="82"/>
        <end position="106"/>
    </location>
</feature>
<name>A0AAV1RD29_9ROSI</name>
<keyword evidence="1" id="KW-0812">Transmembrane</keyword>